<reference evidence="2 3" key="1">
    <citation type="journal article" date="2018" name="Nat. Biotechnol.">
        <title>A standardized bacterial taxonomy based on genome phylogeny substantially revises the tree of life.</title>
        <authorList>
            <person name="Parks D.H."/>
            <person name="Chuvochina M."/>
            <person name="Waite D.W."/>
            <person name="Rinke C."/>
            <person name="Skarshewski A."/>
            <person name="Chaumeil P.A."/>
            <person name="Hugenholtz P."/>
        </authorList>
    </citation>
    <scope>NUCLEOTIDE SEQUENCE [LARGE SCALE GENOMIC DNA]</scope>
    <source>
        <strain evidence="2">UBA12021</strain>
    </source>
</reference>
<evidence type="ECO:0008006" key="4">
    <source>
        <dbReference type="Google" id="ProtNLM"/>
    </source>
</evidence>
<accession>A0A656PN36</accession>
<keyword evidence="1" id="KW-1133">Transmembrane helix</keyword>
<dbReference type="CDD" id="cd01059">
    <property type="entry name" value="CCC1_like"/>
    <property type="match status" value="1"/>
</dbReference>
<feature type="transmembrane region" description="Helical" evidence="1">
    <location>
        <begin position="164"/>
        <end position="185"/>
    </location>
</feature>
<dbReference type="Proteomes" id="UP000262056">
    <property type="component" value="Unassembled WGS sequence"/>
</dbReference>
<dbReference type="EMBL" id="DQFB01000004">
    <property type="protein sequence ID" value="HCQ40783.1"/>
    <property type="molecule type" value="Genomic_DNA"/>
</dbReference>
<keyword evidence="1" id="KW-0472">Membrane</keyword>
<gene>
    <name evidence="2" type="ORF">DIU24_03725</name>
</gene>
<evidence type="ECO:0000313" key="2">
    <source>
        <dbReference type="EMBL" id="HCQ40783.1"/>
    </source>
</evidence>
<evidence type="ECO:0000256" key="1">
    <source>
        <dbReference type="SAM" id="Phobius"/>
    </source>
</evidence>
<protein>
    <recommendedName>
        <fullName evidence="4">VIT family protein</fullName>
    </recommendedName>
</protein>
<proteinExistence type="predicted"/>
<name>A0A656PN36_UNCKA</name>
<organism evidence="2 3">
    <name type="scientific">candidate division WWE3 bacterium</name>
    <dbReference type="NCBI Taxonomy" id="2053526"/>
    <lineage>
        <taxon>Bacteria</taxon>
        <taxon>Katanobacteria</taxon>
    </lineage>
</organism>
<comment type="caution">
    <text evidence="2">The sequence shown here is derived from an EMBL/GenBank/DDBJ whole genome shotgun (WGS) entry which is preliminary data.</text>
</comment>
<sequence>MNGHSENLKIPMSVFFSCLNCPIKYNLRYETKIADSLMAGVGFGTASGIITTLGMIVGLYSSSSDRLAIIGGIFTVSVADALSDALGEHISEESKKHPSIVDVRNITISTFFSKLLIGLSFVIPFILLPINSAVVISVIYSALVLTMLSLRISKRTGQNRYEVITEHLLIGLAVVIITFFLGKWVETAFDNTSL</sequence>
<keyword evidence="1" id="KW-0812">Transmembrane</keyword>
<dbReference type="AlphaFoldDB" id="A0A656PN36"/>
<evidence type="ECO:0000313" key="3">
    <source>
        <dbReference type="Proteomes" id="UP000262056"/>
    </source>
</evidence>
<feature type="transmembrane region" description="Helical" evidence="1">
    <location>
        <begin position="37"/>
        <end position="61"/>
    </location>
</feature>